<dbReference type="HOGENOM" id="CLU_2305218_0_0_1"/>
<accession>F0UCW6</accession>
<feature type="compositionally biased region" description="Basic residues" evidence="1">
    <location>
        <begin position="25"/>
        <end position="34"/>
    </location>
</feature>
<evidence type="ECO:0000313" key="3">
    <source>
        <dbReference type="Proteomes" id="UP000008142"/>
    </source>
</evidence>
<gene>
    <name evidence="2" type="ORF">HCEG_02607</name>
</gene>
<dbReference type="AlphaFoldDB" id="F0UCW6"/>
<organism evidence="3">
    <name type="scientific">Ajellomyces capsulatus (strain H88)</name>
    <name type="common">Darling's disease fungus</name>
    <name type="synonym">Histoplasma capsulatum</name>
    <dbReference type="NCBI Taxonomy" id="544711"/>
    <lineage>
        <taxon>Eukaryota</taxon>
        <taxon>Fungi</taxon>
        <taxon>Dikarya</taxon>
        <taxon>Ascomycota</taxon>
        <taxon>Pezizomycotina</taxon>
        <taxon>Eurotiomycetes</taxon>
        <taxon>Eurotiomycetidae</taxon>
        <taxon>Onygenales</taxon>
        <taxon>Ajellomycetaceae</taxon>
        <taxon>Histoplasma</taxon>
    </lineage>
</organism>
<evidence type="ECO:0000256" key="1">
    <source>
        <dbReference type="SAM" id="MobiDB-lite"/>
    </source>
</evidence>
<name>F0UCW6_AJEC8</name>
<feature type="compositionally biased region" description="Polar residues" evidence="1">
    <location>
        <begin position="1"/>
        <end position="12"/>
    </location>
</feature>
<dbReference type="EMBL" id="DS990637">
    <property type="protein sequence ID" value="EGC43392.1"/>
    <property type="molecule type" value="Genomic_DNA"/>
</dbReference>
<sequence length="100" mass="11216">MANRPRISSRSLNPRARLGQGSSHKTLHASHHTFKGIESFYKTPSTMPGPPNPTSCPQPAKYAIYTTNTSKIETLQPILFHKGLLGRVEHRRLLNEKLTL</sequence>
<dbReference type="VEuPathDB" id="FungiDB:I7I53_09967"/>
<reference evidence="3" key="1">
    <citation type="submission" date="2008-07" db="EMBL/GenBank/DDBJ databases">
        <title>Annotation of Ajellomyces capsulatus strain H88.</title>
        <authorList>
            <person name="Champion M."/>
            <person name="Cuomo C."/>
            <person name="Ma L.-J."/>
            <person name="Henn M.R."/>
            <person name="Sil A."/>
            <person name="Goldman B."/>
            <person name="Young S.K."/>
            <person name="Kodira C.D."/>
            <person name="Zeng Q."/>
            <person name="Koehrsen M."/>
            <person name="Alvarado L."/>
            <person name="Berlin A."/>
            <person name="Borenstein D."/>
            <person name="Chen Z."/>
            <person name="Engels R."/>
            <person name="Freedman E."/>
            <person name="Gellesch M."/>
            <person name="Goldberg J."/>
            <person name="Griggs A."/>
            <person name="Gujja S."/>
            <person name="Heiman D."/>
            <person name="Hepburn T."/>
            <person name="Howarth C."/>
            <person name="Jen D."/>
            <person name="Larson L."/>
            <person name="Lewis B."/>
            <person name="Mehta T."/>
            <person name="Park D."/>
            <person name="Pearson M."/>
            <person name="Roberts A."/>
            <person name="Saif S."/>
            <person name="Shea T."/>
            <person name="Shenoy N."/>
            <person name="Sisk P."/>
            <person name="Stolte C."/>
            <person name="Sykes S."/>
            <person name="Walk T."/>
            <person name="White J."/>
            <person name="Yandava C."/>
            <person name="Klein B."/>
            <person name="McEwen J.G."/>
            <person name="Puccia R."/>
            <person name="Goldman G.H."/>
            <person name="Felipe M.S."/>
            <person name="Nino-Vega G."/>
            <person name="San-Blas G."/>
            <person name="Taylor J."/>
            <person name="Mendoza L."/>
            <person name="Galagan J."/>
            <person name="Nusbaum C."/>
            <person name="Birren B."/>
        </authorList>
    </citation>
    <scope>NUCLEOTIDE SEQUENCE [LARGE SCALE GENOMIC DNA]</scope>
    <source>
        <strain evidence="3">H88</strain>
    </source>
</reference>
<protein>
    <submittedName>
        <fullName evidence="2">3-dehydroshikimate dehydratase</fullName>
    </submittedName>
</protein>
<dbReference type="OrthoDB" id="10431816at2759"/>
<dbReference type="Proteomes" id="UP000008142">
    <property type="component" value="Unassembled WGS sequence"/>
</dbReference>
<evidence type="ECO:0000313" key="2">
    <source>
        <dbReference type="EMBL" id="EGC43392.1"/>
    </source>
</evidence>
<feature type="region of interest" description="Disordered" evidence="1">
    <location>
        <begin position="1"/>
        <end position="55"/>
    </location>
</feature>
<proteinExistence type="predicted"/>